<organism evidence="1 2">
    <name type="scientific">Rhodococcus erythropolis</name>
    <name type="common">Arthrobacter picolinophilus</name>
    <dbReference type="NCBI Taxonomy" id="1833"/>
    <lineage>
        <taxon>Bacteria</taxon>
        <taxon>Bacillati</taxon>
        <taxon>Actinomycetota</taxon>
        <taxon>Actinomycetes</taxon>
        <taxon>Mycobacteriales</taxon>
        <taxon>Nocardiaceae</taxon>
        <taxon>Rhodococcus</taxon>
        <taxon>Rhodococcus erythropolis group</taxon>
    </lineage>
</organism>
<proteinExistence type="predicted"/>
<keyword evidence="2" id="KW-1185">Reference proteome</keyword>
<sequence>MPTATAPTRPDTVSDVTDAQLHEFQAILEGEVAEILALAKRAREAAHVTGHVSLFAKSRMHEFVRSPHFQKFLDVLREYSSPDHDVSGWISALYQAKSFDGLSVLLVGVAREIAARRSVGGFLRQLATNRDRRSSAPGKAVAAHPHIARGPNARRSILRSSAGLVSA</sequence>
<comment type="caution">
    <text evidence="1">The sequence shown here is derived from an EMBL/GenBank/DDBJ whole genome shotgun (WGS) entry which is preliminary data.</text>
</comment>
<gene>
    <name evidence="1" type="ORF">I3517_16530</name>
</gene>
<protein>
    <submittedName>
        <fullName evidence="1">Uncharacterized protein</fullName>
    </submittedName>
</protein>
<evidence type="ECO:0000313" key="1">
    <source>
        <dbReference type="EMBL" id="MBH5144224.1"/>
    </source>
</evidence>
<name>A0A8I1D804_RHOER</name>
<evidence type="ECO:0000313" key="2">
    <source>
        <dbReference type="Proteomes" id="UP000627573"/>
    </source>
</evidence>
<reference evidence="1 2" key="1">
    <citation type="submission" date="2020-12" db="EMBL/GenBank/DDBJ databases">
        <title>Draft genome sequence of furan degrading bacterial strain FUR100.</title>
        <authorList>
            <person name="Woiski C."/>
        </authorList>
    </citation>
    <scope>NUCLEOTIDE SEQUENCE [LARGE SCALE GENOMIC DNA]</scope>
    <source>
        <strain evidence="1 2">FUR100</strain>
    </source>
</reference>
<dbReference type="RefSeq" id="WP_149357592.1">
    <property type="nucleotide sequence ID" value="NZ_JAECSB010000057.1"/>
</dbReference>
<dbReference type="AlphaFoldDB" id="A0A8I1D804"/>
<dbReference type="EMBL" id="JAECSB010000057">
    <property type="protein sequence ID" value="MBH5144224.1"/>
    <property type="molecule type" value="Genomic_DNA"/>
</dbReference>
<dbReference type="Proteomes" id="UP000627573">
    <property type="component" value="Unassembled WGS sequence"/>
</dbReference>
<accession>A0A8I1D804</accession>